<dbReference type="InterPro" id="IPR012349">
    <property type="entry name" value="Split_barrel_FMN-bd"/>
</dbReference>
<keyword evidence="3" id="KW-1185">Reference proteome</keyword>
<feature type="domain" description="Pyridoxamine 5'-phosphate oxidase N-terminal" evidence="1">
    <location>
        <begin position="4"/>
        <end position="116"/>
    </location>
</feature>
<dbReference type="Proteomes" id="UP000446866">
    <property type="component" value="Unassembled WGS sequence"/>
</dbReference>
<evidence type="ECO:0000313" key="2">
    <source>
        <dbReference type="EMBL" id="NBH61323.1"/>
    </source>
</evidence>
<accession>A0A845QKN7</accession>
<proteinExistence type="predicted"/>
<reference evidence="2 3" key="1">
    <citation type="submission" date="2018-08" db="EMBL/GenBank/DDBJ databases">
        <title>Murine metabolic-syndrome-specific gut microbial biobank.</title>
        <authorList>
            <person name="Liu C."/>
        </authorList>
    </citation>
    <scope>NUCLEOTIDE SEQUENCE [LARGE SCALE GENOMIC DNA]</scope>
    <source>
        <strain evidence="2 3">28</strain>
    </source>
</reference>
<dbReference type="Gene3D" id="2.30.110.10">
    <property type="entry name" value="Electron Transport, Fmn-binding Protein, Chain A"/>
    <property type="match status" value="1"/>
</dbReference>
<protein>
    <submittedName>
        <fullName evidence="2">Pyridoxamine 5'-phosphate oxidase family protein</fullName>
    </submittedName>
</protein>
<evidence type="ECO:0000313" key="3">
    <source>
        <dbReference type="Proteomes" id="UP000446866"/>
    </source>
</evidence>
<dbReference type="EMBL" id="QXWK01000011">
    <property type="protein sequence ID" value="NBH61323.1"/>
    <property type="molecule type" value="Genomic_DNA"/>
</dbReference>
<dbReference type="InterPro" id="IPR011576">
    <property type="entry name" value="Pyridox_Oxase_N"/>
</dbReference>
<dbReference type="PANTHER" id="PTHR40660:SF1">
    <property type="entry name" value="5'-PHOSPHATE OXIDASE PUTATIVE DOMAIN-CONTAINING PROTEIN-RELATED"/>
    <property type="match status" value="1"/>
</dbReference>
<dbReference type="SUPFAM" id="SSF50475">
    <property type="entry name" value="FMN-binding split barrel"/>
    <property type="match status" value="1"/>
</dbReference>
<name>A0A845QKN7_9FIRM</name>
<comment type="caution">
    <text evidence="2">The sequence shown here is derived from an EMBL/GenBank/DDBJ whole genome shotgun (WGS) entry which is preliminary data.</text>
</comment>
<evidence type="ECO:0000259" key="1">
    <source>
        <dbReference type="Pfam" id="PF01243"/>
    </source>
</evidence>
<gene>
    <name evidence="2" type="ORF">D0435_06620</name>
</gene>
<dbReference type="RefSeq" id="WP_160201607.1">
    <property type="nucleotide sequence ID" value="NZ_QXWK01000011.1"/>
</dbReference>
<dbReference type="AlphaFoldDB" id="A0A845QKN7"/>
<sequence length="129" mass="13676">MLSEAVKNLLNEQLWYIATFSDEPNAVPVGFKMVSDDEKLIVGDVFMETTAKNIQATGKAAVSVCNPATSEGYQIKGSAEYLSEGPVVDMLKKVAAEKFGGALAAKGAVVITPEKVIVTTPGPDNKKEL</sequence>
<organism evidence="2 3">
    <name type="scientific">Anaerotruncus colihominis</name>
    <dbReference type="NCBI Taxonomy" id="169435"/>
    <lineage>
        <taxon>Bacteria</taxon>
        <taxon>Bacillati</taxon>
        <taxon>Bacillota</taxon>
        <taxon>Clostridia</taxon>
        <taxon>Eubacteriales</taxon>
        <taxon>Oscillospiraceae</taxon>
        <taxon>Anaerotruncus</taxon>
    </lineage>
</organism>
<dbReference type="Pfam" id="PF01243">
    <property type="entry name" value="PNPOx_N"/>
    <property type="match status" value="1"/>
</dbReference>
<dbReference type="PANTHER" id="PTHR40660">
    <property type="entry name" value="5'-PHOSPHATE OXIDASE PUTATIVE DOMAIN-CONTAINING PROTEIN-RELATED"/>
    <property type="match status" value="1"/>
</dbReference>